<dbReference type="Pfam" id="PF08448">
    <property type="entry name" value="PAS_4"/>
    <property type="match status" value="1"/>
</dbReference>
<dbReference type="PROSITE" id="PS50887">
    <property type="entry name" value="GGDEF"/>
    <property type="match status" value="1"/>
</dbReference>
<dbReference type="CDD" id="cd01949">
    <property type="entry name" value="GGDEF"/>
    <property type="match status" value="1"/>
</dbReference>
<dbReference type="AlphaFoldDB" id="A0A839V381"/>
<dbReference type="SUPFAM" id="SSF141868">
    <property type="entry name" value="EAL domain-like"/>
    <property type="match status" value="1"/>
</dbReference>
<dbReference type="Pfam" id="PF00990">
    <property type="entry name" value="GGDEF"/>
    <property type="match status" value="1"/>
</dbReference>
<sequence length="545" mass="59149">METVQVFLREYEEGTPDWLWETEAQGRIARANRNMATALGRGTDGLHGQSLAGCFGTLTPDAADKLAHHLAHATPFRDLVVAVGDAPAPRWLSLTGHPVYDEQGQPAGFRGIGRDITTQHQAQSDIAFMAEHDGLTGLLNRPAFLARLADAAASGTPVTLALIDLDNFKAVNDTYGHAIGDLLLRQTAQRLAAAGTGIVVARLGGDEFAAMVIDAGPDQAIPRLDALHRSLSDRVTSPDIVLTPAASMGLTCLAPGGGDHQQLMLQADLALYSAKREGKNRFRLFSVAMEQDYTERLRCESELGDAIARGQIIVAYQAIVDVVSGQTVACEALARWQHPERGLLLPGAFIEIAERIDLIDHIGERVLRVACHEAVSWNSLIQVNVNLSPRQLQRGNFVRILAEALHDSGLPPTRLGIEVTERTLLDDDESTRRQLADIRAMGVKLILDDFGSGYSSLSYLQDIDVDGIKIDASFTGKLGSNKVRAICRMVARLAMELNVYVVAEGVETREQLDWLRLNGIAFGQGFLLGRPTLHAPDRQAAYLAL</sequence>
<dbReference type="SMART" id="SM00267">
    <property type="entry name" value="GGDEF"/>
    <property type="match status" value="1"/>
</dbReference>
<dbReference type="NCBIfam" id="TIGR00254">
    <property type="entry name" value="GGDEF"/>
    <property type="match status" value="1"/>
</dbReference>
<evidence type="ECO:0000259" key="1">
    <source>
        <dbReference type="PROSITE" id="PS50113"/>
    </source>
</evidence>
<dbReference type="SUPFAM" id="SSF55785">
    <property type="entry name" value="PYP-like sensor domain (PAS domain)"/>
    <property type="match status" value="1"/>
</dbReference>
<accession>A0A839V381</accession>
<proteinExistence type="predicted"/>
<evidence type="ECO:0000313" key="6">
    <source>
        <dbReference type="Proteomes" id="UP000557688"/>
    </source>
</evidence>
<dbReference type="Gene3D" id="3.30.450.20">
    <property type="entry name" value="PAS domain"/>
    <property type="match status" value="1"/>
</dbReference>
<dbReference type="SMART" id="SM00052">
    <property type="entry name" value="EAL"/>
    <property type="match status" value="1"/>
</dbReference>
<dbReference type="InterPro" id="IPR000160">
    <property type="entry name" value="GGDEF_dom"/>
</dbReference>
<dbReference type="NCBIfam" id="TIGR00229">
    <property type="entry name" value="sensory_box"/>
    <property type="match status" value="1"/>
</dbReference>
<evidence type="ECO:0000259" key="2">
    <source>
        <dbReference type="PROSITE" id="PS50883"/>
    </source>
</evidence>
<dbReference type="Proteomes" id="UP000557688">
    <property type="component" value="Unassembled WGS sequence"/>
</dbReference>
<reference evidence="5 7" key="1">
    <citation type="submission" date="2020-06" db="EMBL/GenBank/DDBJ databases">
        <title>Description of novel acetic acid bacteria.</title>
        <authorList>
            <person name="Sombolestani A."/>
        </authorList>
    </citation>
    <scope>NUCLEOTIDE SEQUENCE [LARGE SCALE GENOMIC DNA]</scope>
    <source>
        <strain evidence="5 7">LMG 26838</strain>
    </source>
</reference>
<dbReference type="InterPro" id="IPR052155">
    <property type="entry name" value="Biofilm_reg_signaling"/>
</dbReference>
<dbReference type="EMBL" id="JACHXV010000006">
    <property type="protein sequence ID" value="MBB3174032.1"/>
    <property type="molecule type" value="Genomic_DNA"/>
</dbReference>
<dbReference type="EMBL" id="JABXXQ010000165">
    <property type="protein sequence ID" value="NVN30512.1"/>
    <property type="molecule type" value="Genomic_DNA"/>
</dbReference>
<dbReference type="PROSITE" id="PS50113">
    <property type="entry name" value="PAC"/>
    <property type="match status" value="1"/>
</dbReference>
<dbReference type="RefSeq" id="WP_176624107.1">
    <property type="nucleotide sequence ID" value="NZ_JACHXV010000006.1"/>
</dbReference>
<organism evidence="4 6">
    <name type="scientific">Endobacter medicaginis</name>
    <dbReference type="NCBI Taxonomy" id="1181271"/>
    <lineage>
        <taxon>Bacteria</taxon>
        <taxon>Pseudomonadati</taxon>
        <taxon>Pseudomonadota</taxon>
        <taxon>Alphaproteobacteria</taxon>
        <taxon>Acetobacterales</taxon>
        <taxon>Acetobacteraceae</taxon>
        <taxon>Endobacter</taxon>
    </lineage>
</organism>
<feature type="domain" description="PAC" evidence="1">
    <location>
        <begin position="74"/>
        <end position="128"/>
    </location>
</feature>
<feature type="domain" description="GGDEF" evidence="3">
    <location>
        <begin position="156"/>
        <end position="287"/>
    </location>
</feature>
<dbReference type="InterPro" id="IPR013656">
    <property type="entry name" value="PAS_4"/>
</dbReference>
<name>A0A839V381_9PROT</name>
<dbReference type="PANTHER" id="PTHR44757:SF2">
    <property type="entry name" value="BIOFILM ARCHITECTURE MAINTENANCE PROTEIN MBAA"/>
    <property type="match status" value="1"/>
</dbReference>
<reference evidence="4 6" key="2">
    <citation type="submission" date="2020-08" db="EMBL/GenBank/DDBJ databases">
        <title>Genomic Encyclopedia of Type Strains, Phase III (KMG-III): the genomes of soil and plant-associated and newly described type strains.</title>
        <authorList>
            <person name="Whitman W."/>
        </authorList>
    </citation>
    <scope>NUCLEOTIDE SEQUENCE [LARGE SCALE GENOMIC DNA]</scope>
    <source>
        <strain evidence="4 6">CECT 8088</strain>
    </source>
</reference>
<dbReference type="Gene3D" id="3.30.70.270">
    <property type="match status" value="1"/>
</dbReference>
<dbReference type="Proteomes" id="UP000565205">
    <property type="component" value="Unassembled WGS sequence"/>
</dbReference>
<dbReference type="PANTHER" id="PTHR44757">
    <property type="entry name" value="DIGUANYLATE CYCLASE DGCP"/>
    <property type="match status" value="1"/>
</dbReference>
<dbReference type="InterPro" id="IPR035919">
    <property type="entry name" value="EAL_sf"/>
</dbReference>
<gene>
    <name evidence="4" type="ORF">FHR90_001868</name>
    <name evidence="5" type="ORF">HUK83_09225</name>
</gene>
<dbReference type="InterPro" id="IPR043128">
    <property type="entry name" value="Rev_trsase/Diguanyl_cyclase"/>
</dbReference>
<dbReference type="CDD" id="cd00130">
    <property type="entry name" value="PAS"/>
    <property type="match status" value="1"/>
</dbReference>
<feature type="domain" description="EAL" evidence="2">
    <location>
        <begin position="296"/>
        <end position="545"/>
    </location>
</feature>
<dbReference type="CDD" id="cd01948">
    <property type="entry name" value="EAL"/>
    <property type="match status" value="1"/>
</dbReference>
<keyword evidence="6" id="KW-1185">Reference proteome</keyword>
<comment type="caution">
    <text evidence="4">The sequence shown here is derived from an EMBL/GenBank/DDBJ whole genome shotgun (WGS) entry which is preliminary data.</text>
</comment>
<dbReference type="Pfam" id="PF00563">
    <property type="entry name" value="EAL"/>
    <property type="match status" value="1"/>
</dbReference>
<dbReference type="Gene3D" id="3.20.20.450">
    <property type="entry name" value="EAL domain"/>
    <property type="match status" value="1"/>
</dbReference>
<dbReference type="InterPro" id="IPR029787">
    <property type="entry name" value="Nucleotide_cyclase"/>
</dbReference>
<dbReference type="InterPro" id="IPR000700">
    <property type="entry name" value="PAS-assoc_C"/>
</dbReference>
<protein>
    <submittedName>
        <fullName evidence="4">Diguanylate cyclase (GGDEF)-like protein/PAS domain S-box-containing protein</fullName>
    </submittedName>
    <submittedName>
        <fullName evidence="5">EAL domain-containing protein</fullName>
    </submittedName>
</protein>
<evidence type="ECO:0000259" key="3">
    <source>
        <dbReference type="PROSITE" id="PS50887"/>
    </source>
</evidence>
<evidence type="ECO:0000313" key="4">
    <source>
        <dbReference type="EMBL" id="MBB3174032.1"/>
    </source>
</evidence>
<dbReference type="InterPro" id="IPR035965">
    <property type="entry name" value="PAS-like_dom_sf"/>
</dbReference>
<dbReference type="PROSITE" id="PS50883">
    <property type="entry name" value="EAL"/>
    <property type="match status" value="1"/>
</dbReference>
<dbReference type="SUPFAM" id="SSF55073">
    <property type="entry name" value="Nucleotide cyclase"/>
    <property type="match status" value="1"/>
</dbReference>
<evidence type="ECO:0000313" key="5">
    <source>
        <dbReference type="EMBL" id="NVN30512.1"/>
    </source>
</evidence>
<evidence type="ECO:0000313" key="7">
    <source>
        <dbReference type="Proteomes" id="UP000565205"/>
    </source>
</evidence>
<dbReference type="InterPro" id="IPR000014">
    <property type="entry name" value="PAS"/>
</dbReference>
<dbReference type="InterPro" id="IPR001633">
    <property type="entry name" value="EAL_dom"/>
</dbReference>